<evidence type="ECO:0000313" key="5">
    <source>
        <dbReference type="Proteomes" id="UP000284161"/>
    </source>
</evidence>
<dbReference type="RefSeq" id="WP_117742484.1">
    <property type="nucleotide sequence ID" value="NZ_QRUB01000014.1"/>
</dbReference>
<dbReference type="EMBL" id="QRUB01000014">
    <property type="protein sequence ID" value="RGR26875.1"/>
    <property type="molecule type" value="Genomic_DNA"/>
</dbReference>
<evidence type="ECO:0000259" key="1">
    <source>
        <dbReference type="Pfam" id="PF24390"/>
    </source>
</evidence>
<dbReference type="EMBL" id="QSSV01000028">
    <property type="protein sequence ID" value="RGM09828.1"/>
    <property type="molecule type" value="Genomic_DNA"/>
</dbReference>
<sequence>MKTIIHSIWALKTDLGEINNKTIEFDNEQSIIYDSVHNGTYRIETNKLYISFLCYRFEGYWGDECIFGYISKQNSLDKSECEFECKSYMSDSGERLNYEIPSKEDKVTFLIHEIYHQIRDYRVEFGDGSEMTKSRIKEWINQFHEEDRVIILEELKNIFSSRYLSRNNVLEVWDDILTKLAKAHNFEDIKSFLLNCHFIRTQQKGKSQYALLEILAVFIQDKYNISIEECGSLSKKYSIYVDDVLCTGLTFKNDIVKWSKEEFSSNKSNYEAISDGSTILICCYIFLHTKNFYKKIKQIRYEKLEKIANILRDSMWAIWIDNSINESSKLEILLPRQDLASEKILAYENEIKSKVDIYTSEKGYTTENEFYRNSNIPTKEVFFTTADNRSKIETIFLEKGIDILKNANVNNDRMRALGYSIPSHKNFGFGALCFTWRSIPNNTPLVFWYNGGGFLPLFDVRKGNESVLANIHYN</sequence>
<organism evidence="2 4">
    <name type="scientific">Bacteroides stercoris</name>
    <dbReference type="NCBI Taxonomy" id="46506"/>
    <lineage>
        <taxon>Bacteria</taxon>
        <taxon>Pseudomonadati</taxon>
        <taxon>Bacteroidota</taxon>
        <taxon>Bacteroidia</taxon>
        <taxon>Bacteroidales</taxon>
        <taxon>Bacteroidaceae</taxon>
        <taxon>Bacteroides</taxon>
    </lineage>
</organism>
<gene>
    <name evidence="3" type="ORF">DWY58_12885</name>
    <name evidence="2" type="ORF">DXC34_16495</name>
</gene>
<evidence type="ECO:0000313" key="2">
    <source>
        <dbReference type="EMBL" id="RGM09828.1"/>
    </source>
</evidence>
<proteinExistence type="predicted"/>
<evidence type="ECO:0000313" key="4">
    <source>
        <dbReference type="Proteomes" id="UP000261223"/>
    </source>
</evidence>
<protein>
    <recommendedName>
        <fullName evidence="1">PRTase-CE domain-containing protein</fullName>
    </recommendedName>
</protein>
<name>A0A3E4UJL0_BACSE</name>
<dbReference type="AlphaFoldDB" id="A0A3E4UJL0"/>
<feature type="domain" description="PRTase-CE" evidence="1">
    <location>
        <begin position="136"/>
        <end position="459"/>
    </location>
</feature>
<evidence type="ECO:0000313" key="3">
    <source>
        <dbReference type="EMBL" id="RGR26875.1"/>
    </source>
</evidence>
<comment type="caution">
    <text evidence="2">The sequence shown here is derived from an EMBL/GenBank/DDBJ whole genome shotgun (WGS) entry which is preliminary data.</text>
</comment>
<dbReference type="Proteomes" id="UP000261223">
    <property type="component" value="Unassembled WGS sequence"/>
</dbReference>
<reference evidence="4 5" key="1">
    <citation type="submission" date="2018-08" db="EMBL/GenBank/DDBJ databases">
        <title>A genome reference for cultivated species of the human gut microbiota.</title>
        <authorList>
            <person name="Zou Y."/>
            <person name="Xue W."/>
            <person name="Luo G."/>
        </authorList>
    </citation>
    <scope>NUCLEOTIDE SEQUENCE [LARGE SCALE GENOMIC DNA]</scope>
    <source>
        <strain evidence="3 5">AF25-6</strain>
        <strain evidence="2 4">TF03-6</strain>
    </source>
</reference>
<accession>A0A3E4UJL0</accession>
<dbReference type="Proteomes" id="UP000284161">
    <property type="component" value="Unassembled WGS sequence"/>
</dbReference>
<dbReference type="InterPro" id="IPR056920">
    <property type="entry name" value="PRTase-CE"/>
</dbReference>
<dbReference type="Pfam" id="PF24390">
    <property type="entry name" value="PRTase-CE"/>
    <property type="match status" value="1"/>
</dbReference>